<dbReference type="OrthoDB" id="9982946at2759"/>
<protein>
    <recommendedName>
        <fullName evidence="9">Vesicular-fusion protein SEC18</fullName>
    </recommendedName>
</protein>
<comment type="function">
    <text evidence="8 9">Required for vesicle-mediated transport. Catalyzes the fusion of transport vesicles within the Golgi cisternae. Is also required for transport from the endoplasmic reticulum to the Golgi stack. Seems to function as a fusion protein required for the delivery of cargo proteins to all compartments of the Golgi stack independent of vesicle origin.</text>
</comment>
<dbReference type="PANTHER" id="PTHR23078:SF3">
    <property type="entry name" value="VESICLE-FUSING ATPASE"/>
    <property type="match status" value="1"/>
</dbReference>
<comment type="caution">
    <text evidence="12">The sequence shown here is derived from an EMBL/GenBank/DDBJ whole genome shotgun (WGS) entry which is preliminary data.</text>
</comment>
<evidence type="ECO:0000256" key="5">
    <source>
        <dbReference type="ARBA" id="ARBA00022741"/>
    </source>
</evidence>
<dbReference type="InterPro" id="IPR003960">
    <property type="entry name" value="ATPase_AAA_CS"/>
</dbReference>
<feature type="compositionally biased region" description="Gly residues" evidence="10">
    <location>
        <begin position="1"/>
        <end position="14"/>
    </location>
</feature>
<keyword evidence="5 9" id="KW-0547">Nucleotide-binding</keyword>
<dbReference type="GO" id="GO:0035494">
    <property type="term" value="P:SNARE complex disassembly"/>
    <property type="evidence" value="ECO:0007669"/>
    <property type="project" value="InterPro"/>
</dbReference>
<dbReference type="GO" id="GO:0005795">
    <property type="term" value="C:Golgi stack"/>
    <property type="evidence" value="ECO:0007669"/>
    <property type="project" value="TreeGrafter"/>
</dbReference>
<evidence type="ECO:0000313" key="13">
    <source>
        <dbReference type="Proteomes" id="UP000188320"/>
    </source>
</evidence>
<dbReference type="PROSITE" id="PS00674">
    <property type="entry name" value="AAA"/>
    <property type="match status" value="1"/>
</dbReference>
<dbReference type="SUPFAM" id="SSF54585">
    <property type="entry name" value="Cdc48 domain 2-like"/>
    <property type="match status" value="1"/>
</dbReference>
<dbReference type="Gene3D" id="2.40.40.20">
    <property type="match status" value="1"/>
</dbReference>
<sequence>MSFRAGGGPEGAQGSGVYSRVHQGDEMEHSKSNTASSPTQRYHQPSFSSTVPSSRKNTYTGSGAPSTRPPIRAKVSKCPNEALALKNLLAVSSRDFKASTKYVKVNENYIFNAVATDDLDAGLIGPSRIHRTWAQLSLYQDVLVELFDPLAIDEDVYLDSMDIEQFVFDYRGVNLKGTVTNIELMQYKGLLKDKDIVSAHHAPEGRAGGKMRDFGILTTHTQICFSRASDSQIQLVGSKKNRAASKIIQPDFKFEDLGIGGLDEEFKKLGIQHVKGILLFGPPGTGKTLMARQIGKMLNAVEPIIVNGPEILNKYVGQSEENIRKLFGPAEKEYKEKGEDSQLHIVIFDELDAICKQRGSKNDGTGVGDSVVNQLLSKIDGVDQLNNILLIGMTNRKDLIDEALIRPGRLEVQIEVGLPDEAGRLQILKIHTSKMRENNLLDTRVNFGELAKLTRNFSGAEIAGLVKSASSYAFNRHIKVGSGTGIKADLDSLEITMEDFLEALNEVKAAFGTSEEELSQCVQNGIIFYDPSVSKLLEDGKLYTEQVRNSEHFPIVSVLLHGDQGSGKTALAATLAIESGFPFCKLVSPEGMVGYSENGKINALNKVFADSYKSPTSVIVVDDIERLLEYVSIGPRFSNAILQNLLVLLRKHPPKNHRLLVLATTNQKHILDEMGFSSVFDAQIFVPQIRSWNGVDLVLEGTDLFPNKQDRKGVISALQDDQTRSARDAGGMFGAEDMGIKTKLDLAGNTNSLKIGIKKLLMLIETARQDPNTAERFTNLMMDYY</sequence>
<dbReference type="FunFam" id="3.40.50.300:FF:000166">
    <property type="entry name" value="vesicle-fusing ATPase isoform X1"/>
    <property type="match status" value="1"/>
</dbReference>
<comment type="subcellular location">
    <subcellularLocation>
        <location evidence="1 9">Cytoplasm</location>
    </subcellularLocation>
</comment>
<dbReference type="InterPro" id="IPR027417">
    <property type="entry name" value="P-loop_NTPase"/>
</dbReference>
<keyword evidence="9" id="KW-0931">ER-Golgi transport</keyword>
<proteinExistence type="inferred from homology"/>
<evidence type="ECO:0000256" key="4">
    <source>
        <dbReference type="ARBA" id="ARBA00022490"/>
    </source>
</evidence>
<dbReference type="GO" id="GO:0043001">
    <property type="term" value="P:Golgi to plasma membrane protein transport"/>
    <property type="evidence" value="ECO:0007669"/>
    <property type="project" value="TreeGrafter"/>
</dbReference>
<evidence type="ECO:0000313" key="12">
    <source>
        <dbReference type="EMBL" id="OMH78523.1"/>
    </source>
</evidence>
<dbReference type="EMBL" id="LSSK01001908">
    <property type="protein sequence ID" value="OMH78523.1"/>
    <property type="molecule type" value="Genomic_DNA"/>
</dbReference>
<evidence type="ECO:0000256" key="8">
    <source>
        <dbReference type="ARBA" id="ARBA00056429"/>
    </source>
</evidence>
<evidence type="ECO:0000256" key="7">
    <source>
        <dbReference type="ARBA" id="ARBA00022927"/>
    </source>
</evidence>
<keyword evidence="3 9" id="KW-0813">Transport</keyword>
<name>A0A1R1PC41_ZANCU</name>
<keyword evidence="9" id="KW-0378">Hydrolase</keyword>
<dbReference type="GO" id="GO:0006891">
    <property type="term" value="P:intra-Golgi vesicle-mediated transport"/>
    <property type="evidence" value="ECO:0007669"/>
    <property type="project" value="TreeGrafter"/>
</dbReference>
<keyword evidence="6 9" id="KW-0067">ATP-binding</keyword>
<dbReference type="InterPro" id="IPR003593">
    <property type="entry name" value="AAA+_ATPase"/>
</dbReference>
<dbReference type="Gene3D" id="3.40.50.300">
    <property type="entry name" value="P-loop containing nucleotide triphosphate hydrolases"/>
    <property type="match status" value="2"/>
</dbReference>
<dbReference type="InterPro" id="IPR029067">
    <property type="entry name" value="CDC48_domain_2-like_sf"/>
</dbReference>
<evidence type="ECO:0000256" key="6">
    <source>
        <dbReference type="ARBA" id="ARBA00022840"/>
    </source>
</evidence>
<dbReference type="FunFam" id="2.40.40.20:FF:000012">
    <property type="entry name" value="Vesicle-fusing ATPase protein"/>
    <property type="match status" value="1"/>
</dbReference>
<gene>
    <name evidence="12" type="ORF">AX774_g8083</name>
</gene>
<dbReference type="PANTHER" id="PTHR23078">
    <property type="entry name" value="VESICULAR-FUSION PROTEIN NSF"/>
    <property type="match status" value="1"/>
</dbReference>
<dbReference type="SUPFAM" id="SSF52540">
    <property type="entry name" value="P-loop containing nucleoside triphosphate hydrolases"/>
    <property type="match status" value="2"/>
</dbReference>
<dbReference type="Gene3D" id="1.10.8.60">
    <property type="match status" value="2"/>
</dbReference>
<keyword evidence="7 9" id="KW-0653">Protein transport</keyword>
<dbReference type="FunFam" id="1.10.8.60:FF:000026">
    <property type="entry name" value="vesicle-fusing ATPase isoform X1"/>
    <property type="match status" value="1"/>
</dbReference>
<dbReference type="Pfam" id="PF00004">
    <property type="entry name" value="AAA"/>
    <property type="match status" value="2"/>
</dbReference>
<dbReference type="GO" id="GO:0005524">
    <property type="term" value="F:ATP binding"/>
    <property type="evidence" value="ECO:0007669"/>
    <property type="project" value="UniProtKB-UniRule"/>
</dbReference>
<organism evidence="12 13">
    <name type="scientific">Zancudomyces culisetae</name>
    <name type="common">Gut fungus</name>
    <name type="synonym">Smittium culisetae</name>
    <dbReference type="NCBI Taxonomy" id="1213189"/>
    <lineage>
        <taxon>Eukaryota</taxon>
        <taxon>Fungi</taxon>
        <taxon>Fungi incertae sedis</taxon>
        <taxon>Zoopagomycota</taxon>
        <taxon>Kickxellomycotina</taxon>
        <taxon>Harpellomycetes</taxon>
        <taxon>Harpellales</taxon>
        <taxon>Legeriomycetaceae</taxon>
        <taxon>Zancudomyces</taxon>
    </lineage>
</organism>
<dbReference type="Proteomes" id="UP000188320">
    <property type="component" value="Unassembled WGS sequence"/>
</dbReference>
<dbReference type="AlphaFoldDB" id="A0A1R1PC41"/>
<evidence type="ECO:0000259" key="11">
    <source>
        <dbReference type="SMART" id="SM00382"/>
    </source>
</evidence>
<evidence type="ECO:0000256" key="10">
    <source>
        <dbReference type="SAM" id="MobiDB-lite"/>
    </source>
</evidence>
<dbReference type="SMART" id="SM00382">
    <property type="entry name" value="AAA"/>
    <property type="match status" value="2"/>
</dbReference>
<evidence type="ECO:0000256" key="2">
    <source>
        <dbReference type="ARBA" id="ARBA00006914"/>
    </source>
</evidence>
<dbReference type="Pfam" id="PF17862">
    <property type="entry name" value="AAA_lid_3"/>
    <property type="match status" value="1"/>
</dbReference>
<keyword evidence="13" id="KW-1185">Reference proteome</keyword>
<dbReference type="InterPro" id="IPR039812">
    <property type="entry name" value="Vesicle-fus_ATPase"/>
</dbReference>
<dbReference type="SUPFAM" id="SSF50692">
    <property type="entry name" value="ADC-like"/>
    <property type="match status" value="1"/>
</dbReference>
<feature type="compositionally biased region" description="Polar residues" evidence="10">
    <location>
        <begin position="32"/>
        <end position="65"/>
    </location>
</feature>
<evidence type="ECO:0000256" key="1">
    <source>
        <dbReference type="ARBA" id="ARBA00004496"/>
    </source>
</evidence>
<feature type="compositionally biased region" description="Basic and acidic residues" evidence="10">
    <location>
        <begin position="22"/>
        <end position="31"/>
    </location>
</feature>
<dbReference type="InterPro" id="IPR003959">
    <property type="entry name" value="ATPase_AAA_core"/>
</dbReference>
<dbReference type="GO" id="GO:0016887">
    <property type="term" value="F:ATP hydrolysis activity"/>
    <property type="evidence" value="ECO:0007669"/>
    <property type="project" value="InterPro"/>
</dbReference>
<feature type="domain" description="AAA+ ATPase" evidence="11">
    <location>
        <begin position="554"/>
        <end position="690"/>
    </location>
</feature>
<accession>A0A1R1PC41</accession>
<dbReference type="CDD" id="cd00009">
    <property type="entry name" value="AAA"/>
    <property type="match status" value="1"/>
</dbReference>
<feature type="region of interest" description="Disordered" evidence="10">
    <location>
        <begin position="1"/>
        <end position="73"/>
    </location>
</feature>
<reference evidence="13" key="1">
    <citation type="submission" date="2017-01" db="EMBL/GenBank/DDBJ databases">
        <authorList>
            <person name="Wang Y."/>
            <person name="White M."/>
            <person name="Kvist S."/>
            <person name="Moncalvo J.-M."/>
        </authorList>
    </citation>
    <scope>NUCLEOTIDE SEQUENCE [LARGE SCALE GENOMIC DNA]</scope>
    <source>
        <strain evidence="13">COL-18-3</strain>
    </source>
</reference>
<feature type="domain" description="AAA+ ATPase" evidence="11">
    <location>
        <begin position="273"/>
        <end position="420"/>
    </location>
</feature>
<evidence type="ECO:0000256" key="9">
    <source>
        <dbReference type="RuleBase" id="RU367045"/>
    </source>
</evidence>
<dbReference type="FunFam" id="3.40.50.300:FF:000154">
    <property type="entry name" value="Vesicle-fusing ATPase 1"/>
    <property type="match status" value="1"/>
</dbReference>
<evidence type="ECO:0000256" key="3">
    <source>
        <dbReference type="ARBA" id="ARBA00022448"/>
    </source>
</evidence>
<comment type="similarity">
    <text evidence="2 9">Belongs to the AAA ATPase family.</text>
</comment>
<dbReference type="InterPro" id="IPR009010">
    <property type="entry name" value="Asp_de-COase-like_dom_sf"/>
</dbReference>
<dbReference type="InterPro" id="IPR041569">
    <property type="entry name" value="AAA_lid_3"/>
</dbReference>
<dbReference type="Gene3D" id="3.10.330.10">
    <property type="match status" value="1"/>
</dbReference>
<keyword evidence="4 9" id="KW-0963">Cytoplasm</keyword>